<dbReference type="InterPro" id="IPR001254">
    <property type="entry name" value="Trypsin_dom"/>
</dbReference>
<evidence type="ECO:0000256" key="4">
    <source>
        <dbReference type="RuleBase" id="RU363034"/>
    </source>
</evidence>
<dbReference type="AlphaFoldDB" id="A0AAV1ZRI8"/>
<keyword evidence="4" id="KW-0378">Hydrolase</keyword>
<gene>
    <name evidence="7" type="ORF">LARSCL_LOCUS7424</name>
</gene>
<dbReference type="Gene3D" id="2.40.10.10">
    <property type="entry name" value="Trypsin-like serine proteases"/>
    <property type="match status" value="1"/>
</dbReference>
<evidence type="ECO:0000259" key="6">
    <source>
        <dbReference type="PROSITE" id="PS50240"/>
    </source>
</evidence>
<keyword evidence="4" id="KW-0720">Serine protease</keyword>
<dbReference type="PRINTS" id="PR00722">
    <property type="entry name" value="CHYMOTRYPSIN"/>
</dbReference>
<evidence type="ECO:0000256" key="3">
    <source>
        <dbReference type="ARBA" id="ARBA00023157"/>
    </source>
</evidence>
<dbReference type="EMBL" id="CAXIEN010000076">
    <property type="protein sequence ID" value="CAL1274366.1"/>
    <property type="molecule type" value="Genomic_DNA"/>
</dbReference>
<evidence type="ECO:0000256" key="5">
    <source>
        <dbReference type="SAM" id="MobiDB-lite"/>
    </source>
</evidence>
<comment type="caution">
    <text evidence="7">The sequence shown here is derived from an EMBL/GenBank/DDBJ whole genome shotgun (WGS) entry which is preliminary data.</text>
</comment>
<dbReference type="PROSITE" id="PS00134">
    <property type="entry name" value="TRYPSIN_HIS"/>
    <property type="match status" value="1"/>
</dbReference>
<keyword evidence="3" id="KW-1015">Disulfide bond</keyword>
<dbReference type="Pfam" id="PF00089">
    <property type="entry name" value="Trypsin"/>
    <property type="match status" value="1"/>
</dbReference>
<dbReference type="Proteomes" id="UP001497382">
    <property type="component" value="Unassembled WGS sequence"/>
</dbReference>
<dbReference type="InterPro" id="IPR033116">
    <property type="entry name" value="TRYPSIN_SER"/>
</dbReference>
<dbReference type="PROSITE" id="PS50240">
    <property type="entry name" value="TRYPSIN_DOM"/>
    <property type="match status" value="1"/>
</dbReference>
<dbReference type="InterPro" id="IPR043504">
    <property type="entry name" value="Peptidase_S1_PA_chymotrypsin"/>
</dbReference>
<dbReference type="PANTHER" id="PTHR24252:SF7">
    <property type="entry name" value="HYALIN"/>
    <property type="match status" value="1"/>
</dbReference>
<dbReference type="FunFam" id="2.40.10.10:FF:000047">
    <property type="entry name" value="Trypsin eta"/>
    <property type="match status" value="1"/>
</dbReference>
<protein>
    <recommendedName>
        <fullName evidence="6">Peptidase S1 domain-containing protein</fullName>
    </recommendedName>
</protein>
<dbReference type="InterPro" id="IPR001314">
    <property type="entry name" value="Peptidase_S1A"/>
</dbReference>
<keyword evidence="8" id="KW-1185">Reference proteome</keyword>
<feature type="domain" description="Peptidase S1" evidence="6">
    <location>
        <begin position="126"/>
        <end position="363"/>
    </location>
</feature>
<keyword evidence="4" id="KW-0645">Protease</keyword>
<organism evidence="7 8">
    <name type="scientific">Larinioides sclopetarius</name>
    <dbReference type="NCBI Taxonomy" id="280406"/>
    <lineage>
        <taxon>Eukaryota</taxon>
        <taxon>Metazoa</taxon>
        <taxon>Ecdysozoa</taxon>
        <taxon>Arthropoda</taxon>
        <taxon>Chelicerata</taxon>
        <taxon>Arachnida</taxon>
        <taxon>Araneae</taxon>
        <taxon>Araneomorphae</taxon>
        <taxon>Entelegynae</taxon>
        <taxon>Araneoidea</taxon>
        <taxon>Araneidae</taxon>
        <taxon>Larinioides</taxon>
    </lineage>
</organism>
<dbReference type="InterPro" id="IPR018114">
    <property type="entry name" value="TRYPSIN_HIS"/>
</dbReference>
<dbReference type="GO" id="GO:0016485">
    <property type="term" value="P:protein processing"/>
    <property type="evidence" value="ECO:0007669"/>
    <property type="project" value="UniProtKB-ARBA"/>
</dbReference>
<dbReference type="GO" id="GO:0004252">
    <property type="term" value="F:serine-type endopeptidase activity"/>
    <property type="evidence" value="ECO:0007669"/>
    <property type="project" value="InterPro"/>
</dbReference>
<evidence type="ECO:0000256" key="2">
    <source>
        <dbReference type="ARBA" id="ARBA00022525"/>
    </source>
</evidence>
<reference evidence="7 8" key="1">
    <citation type="submission" date="2024-04" db="EMBL/GenBank/DDBJ databases">
        <authorList>
            <person name="Rising A."/>
            <person name="Reimegard J."/>
            <person name="Sonavane S."/>
            <person name="Akerstrom W."/>
            <person name="Nylinder S."/>
            <person name="Hedman E."/>
            <person name="Kallberg Y."/>
        </authorList>
    </citation>
    <scope>NUCLEOTIDE SEQUENCE [LARGE SCALE GENOMIC DNA]</scope>
</reference>
<dbReference type="CDD" id="cd00190">
    <property type="entry name" value="Tryp_SPc"/>
    <property type="match status" value="1"/>
</dbReference>
<comment type="subcellular location">
    <subcellularLocation>
        <location evidence="1">Secreted</location>
    </subcellularLocation>
</comment>
<feature type="compositionally biased region" description="Acidic residues" evidence="5">
    <location>
        <begin position="34"/>
        <end position="55"/>
    </location>
</feature>
<dbReference type="GO" id="GO:0005576">
    <property type="term" value="C:extracellular region"/>
    <property type="evidence" value="ECO:0007669"/>
    <property type="project" value="UniProtKB-SubCell"/>
</dbReference>
<feature type="region of interest" description="Disordered" evidence="5">
    <location>
        <begin position="34"/>
        <end position="121"/>
    </location>
</feature>
<evidence type="ECO:0000256" key="1">
    <source>
        <dbReference type="ARBA" id="ARBA00004613"/>
    </source>
</evidence>
<feature type="compositionally biased region" description="Basic and acidic residues" evidence="5">
    <location>
        <begin position="85"/>
        <end position="95"/>
    </location>
</feature>
<dbReference type="PANTHER" id="PTHR24252">
    <property type="entry name" value="ACROSIN-RELATED"/>
    <property type="match status" value="1"/>
</dbReference>
<accession>A0AAV1ZRI8</accession>
<proteinExistence type="predicted"/>
<dbReference type="InterPro" id="IPR009003">
    <property type="entry name" value="Peptidase_S1_PA"/>
</dbReference>
<evidence type="ECO:0000313" key="8">
    <source>
        <dbReference type="Proteomes" id="UP001497382"/>
    </source>
</evidence>
<evidence type="ECO:0000313" key="7">
    <source>
        <dbReference type="EMBL" id="CAL1274366.1"/>
    </source>
</evidence>
<name>A0AAV1ZRI8_9ARAC</name>
<keyword evidence="2" id="KW-0964">Secreted</keyword>
<sequence length="386" mass="43484">MTLFNAGIQPKICGWKNKTPLVCCPRYIHQEQLHDDEDLFPTEDETPTDQEETQDTEEKIPTSIEQKSPSGDELKLQPNNMKKSLWKDCGSREVDPSSDIPESAIRDTDLSSPDSPARTLPPRIVVVGGTPANHRWSWMAGIYNKNANRPFCGGTVIDNRHILTAAHCFDSRGLNASYYTVKVGEIDLMATNPSYEIEEIKAHENYQPRFYYDDIAIIRLKEDVPHDDIPVCIPEEDNLYHGDNVTVLGWGQLAFGGRSTRTLQEAHGISIVRNRDCNSNYENLPGNQFPNGITESMICAGHEKGEVDSCTGDSGGPLLREYSKDRWALVGIISFGFRCAEPGFPGVYTRVSSYLPWIREYIDEFIFRTRSRPIFVPYNPPAFSSV</sequence>
<dbReference type="SMART" id="SM00020">
    <property type="entry name" value="Tryp_SPc"/>
    <property type="match status" value="1"/>
</dbReference>
<dbReference type="PROSITE" id="PS00135">
    <property type="entry name" value="TRYPSIN_SER"/>
    <property type="match status" value="1"/>
</dbReference>
<dbReference type="SUPFAM" id="SSF50494">
    <property type="entry name" value="Trypsin-like serine proteases"/>
    <property type="match status" value="1"/>
</dbReference>